<name>A0ABV9U186_9ACTN</name>
<dbReference type="RefSeq" id="WP_378258342.1">
    <property type="nucleotide sequence ID" value="NZ_JBHSIT010000006.1"/>
</dbReference>
<protein>
    <submittedName>
        <fullName evidence="3">DUF6801 domain-containing protein</fullName>
    </submittedName>
</protein>
<keyword evidence="1" id="KW-0732">Signal</keyword>
<comment type="caution">
    <text evidence="3">The sequence shown here is derived from an EMBL/GenBank/DDBJ whole genome shotgun (WGS) entry which is preliminary data.</text>
</comment>
<evidence type="ECO:0000313" key="4">
    <source>
        <dbReference type="Proteomes" id="UP001595872"/>
    </source>
</evidence>
<dbReference type="Proteomes" id="UP001595872">
    <property type="component" value="Unassembled WGS sequence"/>
</dbReference>
<reference evidence="4" key="1">
    <citation type="journal article" date="2019" name="Int. J. Syst. Evol. Microbiol.">
        <title>The Global Catalogue of Microorganisms (GCM) 10K type strain sequencing project: providing services to taxonomists for standard genome sequencing and annotation.</title>
        <authorList>
            <consortium name="The Broad Institute Genomics Platform"/>
            <consortium name="The Broad Institute Genome Sequencing Center for Infectious Disease"/>
            <person name="Wu L."/>
            <person name="Ma J."/>
        </authorList>
    </citation>
    <scope>NUCLEOTIDE SEQUENCE [LARGE SCALE GENOMIC DNA]</scope>
    <source>
        <strain evidence="4">KLKA75</strain>
    </source>
</reference>
<dbReference type="InterPro" id="IPR046542">
    <property type="entry name" value="DUF6801"/>
</dbReference>
<gene>
    <name evidence="3" type="ORF">ACFPCY_23085</name>
</gene>
<keyword evidence="4" id="KW-1185">Reference proteome</keyword>
<organism evidence="3 4">
    <name type="scientific">Actinomadura gamaensis</name>
    <dbReference type="NCBI Taxonomy" id="1763541"/>
    <lineage>
        <taxon>Bacteria</taxon>
        <taxon>Bacillati</taxon>
        <taxon>Actinomycetota</taxon>
        <taxon>Actinomycetes</taxon>
        <taxon>Streptosporangiales</taxon>
        <taxon>Thermomonosporaceae</taxon>
        <taxon>Actinomadura</taxon>
    </lineage>
</organism>
<evidence type="ECO:0000313" key="3">
    <source>
        <dbReference type="EMBL" id="MFC4910217.1"/>
    </source>
</evidence>
<feature type="signal peptide" evidence="1">
    <location>
        <begin position="1"/>
        <end position="23"/>
    </location>
</feature>
<sequence>MIERLLGAAALATVAMLPAVAPATPARADQVSLTLNYHCNYPLIGSQSVKVDVTADIPKTIKVGEPTPRFTISSVSTVNAAATRGLRAVYAGKLEGTATAYASVVAPGYPNGLKVRAFLPLAGTPIPDSGEFAVKADGSTPSLTFDEPGHAKILVGDLLLTLDPKLADGTETGLLTFESECTQDPGQNNVLAEPEIVSADSGKGFALKGATTLKATGAVAPLAGSFKPSFQDTGAFTGDLALDAATAAVTLLGFVPATADLAFRPAGPASGTLAADGKLTGALKTGVAVPSVKVFGLELGGGADCHASVPADVALSSPNFSRTDGGALTGAYDLPALTGCGALTPLLSPLVTGPGNTLTLTATPVTSPTVTVSPLTGRTK</sequence>
<evidence type="ECO:0000259" key="2">
    <source>
        <dbReference type="Pfam" id="PF20611"/>
    </source>
</evidence>
<dbReference type="EMBL" id="JBHSIT010000006">
    <property type="protein sequence ID" value="MFC4910217.1"/>
    <property type="molecule type" value="Genomic_DNA"/>
</dbReference>
<dbReference type="Pfam" id="PF20611">
    <property type="entry name" value="DUF6801"/>
    <property type="match status" value="1"/>
</dbReference>
<feature type="chain" id="PRO_5045298624" evidence="1">
    <location>
        <begin position="24"/>
        <end position="380"/>
    </location>
</feature>
<accession>A0ABV9U186</accession>
<proteinExistence type="predicted"/>
<feature type="domain" description="DUF6801" evidence="2">
    <location>
        <begin position="36"/>
        <end position="192"/>
    </location>
</feature>
<evidence type="ECO:0000256" key="1">
    <source>
        <dbReference type="SAM" id="SignalP"/>
    </source>
</evidence>